<dbReference type="AlphaFoldDB" id="A0A285SRQ8"/>
<evidence type="ECO:0000256" key="4">
    <source>
        <dbReference type="ARBA" id="ARBA00023239"/>
    </source>
</evidence>
<comment type="similarity">
    <text evidence="2">Belongs to the HpcH/HpaI aldolase family.</text>
</comment>
<dbReference type="InterPro" id="IPR005000">
    <property type="entry name" value="Aldolase/citrate-lyase_domain"/>
</dbReference>
<dbReference type="GO" id="GO:0046872">
    <property type="term" value="F:metal ion binding"/>
    <property type="evidence" value="ECO:0007669"/>
    <property type="project" value="UniProtKB-KW"/>
</dbReference>
<dbReference type="SUPFAM" id="SSF51621">
    <property type="entry name" value="Phosphoenolpyruvate/pyruvate domain"/>
    <property type="match status" value="1"/>
</dbReference>
<keyword evidence="3" id="KW-0479">Metal-binding</keyword>
<protein>
    <submittedName>
        <fullName evidence="8">4-hydroxy-2-oxoheptanedioate aldolase</fullName>
    </submittedName>
</protein>
<sequence>MTMPQNRFKSRLLAGELQWGLWSSLASPVAAEALSLTGFDWMLFDTEHSPVEIAALQPILQAAATGTASAVARPAWNDKVLIKRLLDIGIQTLLVPFVETAAEAEAAVRATRYPPDGVRGVAGATRASRYGTVPNYLQEANAEICVLVQIETAQAMARLEEIAAVEGVDGVFIGPSDLSASMGHLGNPGHPEVQEAIRAAAQRIIAAGKVPGILATRAEDALRYRDWGYRFVAAGVDTGLLVGSARALLQTVSARPL</sequence>
<dbReference type="OrthoDB" id="9802624at2"/>
<dbReference type="RefSeq" id="WP_097175205.1">
    <property type="nucleotide sequence ID" value="NZ_OBML01000006.1"/>
</dbReference>
<proteinExistence type="inferred from homology"/>
<evidence type="ECO:0000256" key="3">
    <source>
        <dbReference type="ARBA" id="ARBA00022723"/>
    </source>
</evidence>
<organism evidence="8 9">
    <name type="scientific">Stappia indica</name>
    <dbReference type="NCBI Taxonomy" id="538381"/>
    <lineage>
        <taxon>Bacteria</taxon>
        <taxon>Pseudomonadati</taxon>
        <taxon>Pseudomonadota</taxon>
        <taxon>Alphaproteobacteria</taxon>
        <taxon>Hyphomicrobiales</taxon>
        <taxon>Stappiaceae</taxon>
        <taxon>Stappia</taxon>
    </lineage>
</organism>
<dbReference type="InterPro" id="IPR040442">
    <property type="entry name" value="Pyrv_kinase-like_dom_sf"/>
</dbReference>
<comment type="cofactor">
    <cofactor evidence="1">
        <name>a divalent metal cation</name>
        <dbReference type="ChEBI" id="CHEBI:60240"/>
    </cofactor>
</comment>
<keyword evidence="9" id="KW-1185">Reference proteome</keyword>
<feature type="domain" description="HpcH/HpaI aldolase/citrate lyase" evidence="7">
    <location>
        <begin position="18"/>
        <end position="242"/>
    </location>
</feature>
<gene>
    <name evidence="8" type="ORF">SAMN05421512_106309</name>
</gene>
<dbReference type="InterPro" id="IPR015813">
    <property type="entry name" value="Pyrv/PenolPyrv_kinase-like_dom"/>
</dbReference>
<dbReference type="Gene3D" id="3.20.20.60">
    <property type="entry name" value="Phosphoenolpyruvate-binding domains"/>
    <property type="match status" value="1"/>
</dbReference>
<dbReference type="PANTHER" id="PTHR30502">
    <property type="entry name" value="2-KETO-3-DEOXY-L-RHAMNONATE ALDOLASE"/>
    <property type="match status" value="1"/>
</dbReference>
<dbReference type="GO" id="GO:0016832">
    <property type="term" value="F:aldehyde-lyase activity"/>
    <property type="evidence" value="ECO:0007669"/>
    <property type="project" value="TreeGrafter"/>
</dbReference>
<dbReference type="FunFam" id="3.20.20.60:FF:000004">
    <property type="entry name" value="5-keto-4-deoxy-D-glucarate aldolase"/>
    <property type="match status" value="1"/>
</dbReference>
<evidence type="ECO:0000259" key="7">
    <source>
        <dbReference type="Pfam" id="PF03328"/>
    </source>
</evidence>
<evidence type="ECO:0000256" key="1">
    <source>
        <dbReference type="ARBA" id="ARBA00001968"/>
    </source>
</evidence>
<keyword evidence="5" id="KW-0670">Pyruvate</keyword>
<dbReference type="EMBL" id="OBML01000006">
    <property type="protein sequence ID" value="SOC10928.1"/>
    <property type="molecule type" value="Genomic_DNA"/>
</dbReference>
<evidence type="ECO:0000313" key="8">
    <source>
        <dbReference type="EMBL" id="SOC10928.1"/>
    </source>
</evidence>
<dbReference type="Pfam" id="PF03328">
    <property type="entry name" value="HpcH_HpaI"/>
    <property type="match status" value="1"/>
</dbReference>
<evidence type="ECO:0000256" key="2">
    <source>
        <dbReference type="ARBA" id="ARBA00005568"/>
    </source>
</evidence>
<accession>A0A285SRQ8</accession>
<evidence type="ECO:0000256" key="6">
    <source>
        <dbReference type="ARBA" id="ARBA00045074"/>
    </source>
</evidence>
<dbReference type="GO" id="GO:0005737">
    <property type="term" value="C:cytoplasm"/>
    <property type="evidence" value="ECO:0007669"/>
    <property type="project" value="TreeGrafter"/>
</dbReference>
<dbReference type="InterPro" id="IPR050251">
    <property type="entry name" value="HpcH-HpaI_aldolase"/>
</dbReference>
<dbReference type="PANTHER" id="PTHR30502:SF4">
    <property type="entry name" value="5-KETO-4-DEOXY-D-GLUCARATE ALDOLASE"/>
    <property type="match status" value="1"/>
</dbReference>
<reference evidence="8 9" key="1">
    <citation type="submission" date="2017-08" db="EMBL/GenBank/DDBJ databases">
        <authorList>
            <person name="de Groot N.N."/>
        </authorList>
    </citation>
    <scope>NUCLEOTIDE SEQUENCE [LARGE SCALE GENOMIC DNA]</scope>
    <source>
        <strain evidence="8 9">USBA 352</strain>
    </source>
</reference>
<keyword evidence="4" id="KW-0456">Lyase</keyword>
<dbReference type="Proteomes" id="UP000219331">
    <property type="component" value="Unassembled WGS sequence"/>
</dbReference>
<name>A0A285SRQ8_9HYPH</name>
<comment type="catalytic activity">
    <reaction evidence="6">
        <text>D-glyceraldehyde + pyruvate = 2-dehydro-3-deoxy-L-galactonate</text>
        <dbReference type="Rhea" id="RHEA:80055"/>
        <dbReference type="ChEBI" id="CHEBI:15361"/>
        <dbReference type="ChEBI" id="CHEBI:17378"/>
        <dbReference type="ChEBI" id="CHEBI:75545"/>
    </reaction>
</comment>
<evidence type="ECO:0000256" key="5">
    <source>
        <dbReference type="ARBA" id="ARBA00023317"/>
    </source>
</evidence>
<evidence type="ECO:0000313" key="9">
    <source>
        <dbReference type="Proteomes" id="UP000219331"/>
    </source>
</evidence>